<evidence type="ECO:0000256" key="1">
    <source>
        <dbReference type="SAM" id="MobiDB-lite"/>
    </source>
</evidence>
<dbReference type="Proteomes" id="UP000772434">
    <property type="component" value="Unassembled WGS sequence"/>
</dbReference>
<name>A0A9P5P7I8_9AGAR</name>
<comment type="caution">
    <text evidence="2">The sequence shown here is derived from an EMBL/GenBank/DDBJ whole genome shotgun (WGS) entry which is preliminary data.</text>
</comment>
<proteinExistence type="predicted"/>
<dbReference type="EMBL" id="JADNRY010000482">
    <property type="protein sequence ID" value="KAF9049194.1"/>
    <property type="molecule type" value="Genomic_DNA"/>
</dbReference>
<feature type="compositionally biased region" description="Basic residues" evidence="1">
    <location>
        <begin position="68"/>
        <end position="77"/>
    </location>
</feature>
<evidence type="ECO:0000313" key="2">
    <source>
        <dbReference type="EMBL" id="KAF9049194.1"/>
    </source>
</evidence>
<dbReference type="AlphaFoldDB" id="A0A9P5P7I8"/>
<reference evidence="2" key="1">
    <citation type="submission" date="2020-11" db="EMBL/GenBank/DDBJ databases">
        <authorList>
            <consortium name="DOE Joint Genome Institute"/>
            <person name="Ahrendt S."/>
            <person name="Riley R."/>
            <person name="Andreopoulos W."/>
            <person name="Labutti K."/>
            <person name="Pangilinan J."/>
            <person name="Ruiz-Duenas F.J."/>
            <person name="Barrasa J.M."/>
            <person name="Sanchez-Garcia M."/>
            <person name="Camarero S."/>
            <person name="Miyauchi S."/>
            <person name="Serrano A."/>
            <person name="Linde D."/>
            <person name="Babiker R."/>
            <person name="Drula E."/>
            <person name="Ayuso-Fernandez I."/>
            <person name="Pacheco R."/>
            <person name="Padilla G."/>
            <person name="Ferreira P."/>
            <person name="Barriuso J."/>
            <person name="Kellner H."/>
            <person name="Castanera R."/>
            <person name="Alfaro M."/>
            <person name="Ramirez L."/>
            <person name="Pisabarro A.G."/>
            <person name="Kuo A."/>
            <person name="Tritt A."/>
            <person name="Lipzen A."/>
            <person name="He G."/>
            <person name="Yan M."/>
            <person name="Ng V."/>
            <person name="Cullen D."/>
            <person name="Martin F."/>
            <person name="Rosso M.-N."/>
            <person name="Henrissat B."/>
            <person name="Hibbett D."/>
            <person name="Martinez A.T."/>
            <person name="Grigoriev I.V."/>
        </authorList>
    </citation>
    <scope>NUCLEOTIDE SEQUENCE</scope>
    <source>
        <strain evidence="2">AH 40177</strain>
    </source>
</reference>
<gene>
    <name evidence="2" type="ORF">BDP27DRAFT_689332</name>
</gene>
<sequence>MPVTSTLPPEKYKIFTDSRNEFRALPSVDERNALIDRRKAECIRLYGPFEDDEEGKVNQYYYNQTYTKNKKKKNKPSKRSDSSEPSTSQVFAEQGMDRTGRLLGREWVSSGQINEEVNEERTANGVSHLRHVGLLNKALAKGWGELPPEEKGHMG</sequence>
<organism evidence="2 3">
    <name type="scientific">Rhodocollybia butyracea</name>
    <dbReference type="NCBI Taxonomy" id="206335"/>
    <lineage>
        <taxon>Eukaryota</taxon>
        <taxon>Fungi</taxon>
        <taxon>Dikarya</taxon>
        <taxon>Basidiomycota</taxon>
        <taxon>Agaricomycotina</taxon>
        <taxon>Agaricomycetes</taxon>
        <taxon>Agaricomycetidae</taxon>
        <taxon>Agaricales</taxon>
        <taxon>Marasmiineae</taxon>
        <taxon>Omphalotaceae</taxon>
        <taxon>Rhodocollybia</taxon>
    </lineage>
</organism>
<evidence type="ECO:0000313" key="3">
    <source>
        <dbReference type="Proteomes" id="UP000772434"/>
    </source>
</evidence>
<protein>
    <submittedName>
        <fullName evidence="2">Uncharacterized protein</fullName>
    </submittedName>
</protein>
<keyword evidence="3" id="KW-1185">Reference proteome</keyword>
<feature type="region of interest" description="Disordered" evidence="1">
    <location>
        <begin position="66"/>
        <end position="96"/>
    </location>
</feature>
<accession>A0A9P5P7I8</accession>